<proteinExistence type="predicted"/>
<keyword evidence="2" id="KW-1185">Reference proteome</keyword>
<dbReference type="Proteomes" id="UP001352852">
    <property type="component" value="Unassembled WGS sequence"/>
</dbReference>
<comment type="caution">
    <text evidence="1">The sequence shown here is derived from an EMBL/GenBank/DDBJ whole genome shotgun (WGS) entry which is preliminary data.</text>
</comment>
<gene>
    <name evidence="1" type="ORF">CHARACLAT_025359</name>
</gene>
<name>A0ABU7DJQ2_9TELE</name>
<accession>A0ABU7DJQ2</accession>
<evidence type="ECO:0000313" key="2">
    <source>
        <dbReference type="Proteomes" id="UP001352852"/>
    </source>
</evidence>
<evidence type="ECO:0000313" key="1">
    <source>
        <dbReference type="EMBL" id="MED6275318.1"/>
    </source>
</evidence>
<reference evidence="1 2" key="1">
    <citation type="submission" date="2021-06" db="EMBL/GenBank/DDBJ databases">
        <authorList>
            <person name="Palmer J.M."/>
        </authorList>
    </citation>
    <scope>NUCLEOTIDE SEQUENCE [LARGE SCALE GENOMIC DNA]</scope>
    <source>
        <strain evidence="1 2">CL_MEX2019</strain>
        <tissue evidence="1">Muscle</tissue>
    </source>
</reference>
<sequence length="70" mass="7950">MHVSVRCELGLSIITEVSPGQEKNCSLFLCSLCSQSQIDRHVELLRSNLEKVLQRLQDRLPGAVRWTKAE</sequence>
<dbReference type="EMBL" id="JAHUTJ010027505">
    <property type="protein sequence ID" value="MED6275318.1"/>
    <property type="molecule type" value="Genomic_DNA"/>
</dbReference>
<organism evidence="1 2">
    <name type="scientific">Characodon lateralis</name>
    <dbReference type="NCBI Taxonomy" id="208331"/>
    <lineage>
        <taxon>Eukaryota</taxon>
        <taxon>Metazoa</taxon>
        <taxon>Chordata</taxon>
        <taxon>Craniata</taxon>
        <taxon>Vertebrata</taxon>
        <taxon>Euteleostomi</taxon>
        <taxon>Actinopterygii</taxon>
        <taxon>Neopterygii</taxon>
        <taxon>Teleostei</taxon>
        <taxon>Neoteleostei</taxon>
        <taxon>Acanthomorphata</taxon>
        <taxon>Ovalentaria</taxon>
        <taxon>Atherinomorphae</taxon>
        <taxon>Cyprinodontiformes</taxon>
        <taxon>Goodeidae</taxon>
        <taxon>Characodon</taxon>
    </lineage>
</organism>
<protein>
    <submittedName>
        <fullName evidence="1">Uncharacterized protein</fullName>
    </submittedName>
</protein>